<name>A0A1H5FCE4_RHOJO</name>
<protein>
    <submittedName>
        <fullName evidence="2">Uncharacterized protein</fullName>
    </submittedName>
</protein>
<gene>
    <name evidence="2" type="ORF">SAMN04490220_6339</name>
</gene>
<dbReference type="AlphaFoldDB" id="A0A1H5FCE4"/>
<dbReference type="OrthoDB" id="4470605at2"/>
<dbReference type="EMBL" id="FNTL01000004">
    <property type="protein sequence ID" value="SEE00864.1"/>
    <property type="molecule type" value="Genomic_DNA"/>
</dbReference>
<proteinExistence type="predicted"/>
<accession>A0A1H5FCE4</accession>
<sequence length="91" mass="10237">MVPVLTDPTTVELELPQSTCVWNDLEYRLLEAEVNRIFADAPTPGHRRSVPTVATRVHSQNTRPPLHSVLRTPTRSPNTEVSATQRSPPIW</sequence>
<evidence type="ECO:0000256" key="1">
    <source>
        <dbReference type="SAM" id="MobiDB-lite"/>
    </source>
</evidence>
<reference evidence="3" key="1">
    <citation type="submission" date="2016-10" db="EMBL/GenBank/DDBJ databases">
        <authorList>
            <person name="Varghese N."/>
        </authorList>
    </citation>
    <scope>NUCLEOTIDE SEQUENCE [LARGE SCALE GENOMIC DNA]</scope>
    <source>
        <strain evidence="3">DSM 44719</strain>
    </source>
</reference>
<feature type="compositionally biased region" description="Polar residues" evidence="1">
    <location>
        <begin position="71"/>
        <end position="91"/>
    </location>
</feature>
<organism evidence="2 3">
    <name type="scientific">Rhodococcus jostii</name>
    <dbReference type="NCBI Taxonomy" id="132919"/>
    <lineage>
        <taxon>Bacteria</taxon>
        <taxon>Bacillati</taxon>
        <taxon>Actinomycetota</taxon>
        <taxon>Actinomycetes</taxon>
        <taxon>Mycobacteriales</taxon>
        <taxon>Nocardiaceae</taxon>
        <taxon>Rhodococcus</taxon>
    </lineage>
</organism>
<dbReference type="Proteomes" id="UP000183407">
    <property type="component" value="Unassembled WGS sequence"/>
</dbReference>
<evidence type="ECO:0000313" key="2">
    <source>
        <dbReference type="EMBL" id="SEE00864.1"/>
    </source>
</evidence>
<evidence type="ECO:0000313" key="3">
    <source>
        <dbReference type="Proteomes" id="UP000183407"/>
    </source>
</evidence>
<feature type="region of interest" description="Disordered" evidence="1">
    <location>
        <begin position="41"/>
        <end position="91"/>
    </location>
</feature>